<feature type="compositionally biased region" description="Basic and acidic residues" evidence="1">
    <location>
        <begin position="157"/>
        <end position="168"/>
    </location>
</feature>
<sequence length="183" mass="20480">MKLIPANLDPEIQIKDTDVESYHVEFTRFEPTPDGRGRPNEVKDIQIFFPKVWKAIDKAIDKSGISFLNYDEIRIVHDPEQAENLAAEKSAKAKEKADKKAADAKEKEDAAAVIEAEKKEKEDAEAAVKAEEERLIKEAEDKEAALEKMRLEKAEATLKEKEAQERATAKAKGKPGPKPSPKT</sequence>
<protein>
    <submittedName>
        <fullName evidence="2">Uncharacterized protein</fullName>
    </submittedName>
</protein>
<dbReference type="EMBL" id="LAZR01004313">
    <property type="protein sequence ID" value="KKN09727.1"/>
    <property type="molecule type" value="Genomic_DNA"/>
</dbReference>
<proteinExistence type="predicted"/>
<gene>
    <name evidence="2" type="ORF">LCGC14_1043790</name>
</gene>
<accession>A0A0F9NCN8</accession>
<dbReference type="AlphaFoldDB" id="A0A0F9NCN8"/>
<feature type="region of interest" description="Disordered" evidence="1">
    <location>
        <begin position="157"/>
        <end position="183"/>
    </location>
</feature>
<reference evidence="2" key="1">
    <citation type="journal article" date="2015" name="Nature">
        <title>Complex archaea that bridge the gap between prokaryotes and eukaryotes.</title>
        <authorList>
            <person name="Spang A."/>
            <person name="Saw J.H."/>
            <person name="Jorgensen S.L."/>
            <person name="Zaremba-Niedzwiedzka K."/>
            <person name="Martijn J."/>
            <person name="Lind A.E."/>
            <person name="van Eijk R."/>
            <person name="Schleper C."/>
            <person name="Guy L."/>
            <person name="Ettema T.J."/>
        </authorList>
    </citation>
    <scope>NUCLEOTIDE SEQUENCE</scope>
</reference>
<feature type="region of interest" description="Disordered" evidence="1">
    <location>
        <begin position="87"/>
        <end position="111"/>
    </location>
</feature>
<name>A0A0F9NCN8_9ZZZZ</name>
<evidence type="ECO:0000256" key="1">
    <source>
        <dbReference type="SAM" id="MobiDB-lite"/>
    </source>
</evidence>
<comment type="caution">
    <text evidence="2">The sequence shown here is derived from an EMBL/GenBank/DDBJ whole genome shotgun (WGS) entry which is preliminary data.</text>
</comment>
<evidence type="ECO:0000313" key="2">
    <source>
        <dbReference type="EMBL" id="KKN09727.1"/>
    </source>
</evidence>
<feature type="compositionally biased region" description="Basic and acidic residues" evidence="1">
    <location>
        <begin position="89"/>
        <end position="111"/>
    </location>
</feature>
<organism evidence="2">
    <name type="scientific">marine sediment metagenome</name>
    <dbReference type="NCBI Taxonomy" id="412755"/>
    <lineage>
        <taxon>unclassified sequences</taxon>
        <taxon>metagenomes</taxon>
        <taxon>ecological metagenomes</taxon>
    </lineage>
</organism>